<dbReference type="EMBL" id="NHMP01000001">
    <property type="protein sequence ID" value="OXE51080.1"/>
    <property type="molecule type" value="Genomic_DNA"/>
</dbReference>
<feature type="transmembrane region" description="Helical" evidence="7">
    <location>
        <begin position="112"/>
        <end position="130"/>
    </location>
</feature>
<keyword evidence="3" id="KW-1003">Cell membrane</keyword>
<comment type="caution">
    <text evidence="8">The sequence shown here is derived from an EMBL/GenBank/DDBJ whole genome shotgun (WGS) entry which is preliminary data.</text>
</comment>
<dbReference type="GeneID" id="78363281"/>
<evidence type="ECO:0000256" key="3">
    <source>
        <dbReference type="ARBA" id="ARBA00022475"/>
    </source>
</evidence>
<feature type="transmembrane region" description="Helical" evidence="7">
    <location>
        <begin position="212"/>
        <end position="230"/>
    </location>
</feature>
<dbReference type="InterPro" id="IPR005524">
    <property type="entry name" value="DUF318"/>
</dbReference>
<evidence type="ECO:0000313" key="9">
    <source>
        <dbReference type="Proteomes" id="UP000214610"/>
    </source>
</evidence>
<keyword evidence="5 7" id="KW-1133">Transmembrane helix</keyword>
<sequence length="302" mass="32277">MPSFLLEFLKLTFELIGLFFVISFLVGVGQFFINPKSKIFTFSRNNKFLSASCGALLGGVTPFCSCSTIPLFVGFVKSKAPFSTSIAFLLASPIINPAILTLMGVFFGIKTAILYGLCTFIFAVLFGLVLEKFGFEKEIYDISITGGKEESQMWSELTGTFGMRLKTVIQTSIFNSLLLLRKVFPYLLVGTAIGALIHGLLPVSVVQKVAGIPAWFSVPAAALIGIPLYIRTETIIPMATVLQSVGLGPGVLVSLMIGGGGASLPEVSLLSSIFTKKMLAAFLISVFTVACATGFIFNSLLG</sequence>
<evidence type="ECO:0000256" key="4">
    <source>
        <dbReference type="ARBA" id="ARBA00022692"/>
    </source>
</evidence>
<organism evidence="8 9">
    <name type="scientific">Turicimonas muris</name>
    <dbReference type="NCBI Taxonomy" id="1796652"/>
    <lineage>
        <taxon>Bacteria</taxon>
        <taxon>Pseudomonadati</taxon>
        <taxon>Pseudomonadota</taxon>
        <taxon>Betaproteobacteria</taxon>
        <taxon>Burkholderiales</taxon>
        <taxon>Sutterellaceae</taxon>
        <taxon>Turicimonas</taxon>
    </lineage>
</organism>
<feature type="transmembrane region" description="Helical" evidence="7">
    <location>
        <begin position="48"/>
        <end position="73"/>
    </location>
</feature>
<evidence type="ECO:0000313" key="8">
    <source>
        <dbReference type="EMBL" id="OXE51080.1"/>
    </source>
</evidence>
<keyword evidence="9" id="KW-1185">Reference proteome</keyword>
<dbReference type="Pfam" id="PF03773">
    <property type="entry name" value="ArsP_1"/>
    <property type="match status" value="1"/>
</dbReference>
<dbReference type="InterPro" id="IPR053166">
    <property type="entry name" value="UPF0718_permease"/>
</dbReference>
<protein>
    <recommendedName>
        <fullName evidence="10">Permease</fullName>
    </recommendedName>
</protein>
<keyword evidence="4 7" id="KW-0812">Transmembrane</keyword>
<evidence type="ECO:0000256" key="6">
    <source>
        <dbReference type="ARBA" id="ARBA00023136"/>
    </source>
</evidence>
<feature type="transmembrane region" description="Helical" evidence="7">
    <location>
        <begin position="237"/>
        <end position="258"/>
    </location>
</feature>
<dbReference type="Proteomes" id="UP000214610">
    <property type="component" value="Unassembled WGS sequence"/>
</dbReference>
<name>A0A227KRD8_9BURK</name>
<evidence type="ECO:0000256" key="1">
    <source>
        <dbReference type="ARBA" id="ARBA00004651"/>
    </source>
</evidence>
<reference evidence="9" key="1">
    <citation type="submission" date="2017-05" db="EMBL/GenBank/DDBJ databases">
        <title>Improved OligoMM genomes.</title>
        <authorList>
            <person name="Garzetti D."/>
        </authorList>
    </citation>
    <scope>NUCLEOTIDE SEQUENCE [LARGE SCALE GENOMIC DNA]</scope>
    <source>
        <strain evidence="9">YL45</strain>
    </source>
</reference>
<proteinExistence type="inferred from homology"/>
<comment type="similarity">
    <text evidence="2">Belongs to the UPF0718 family.</text>
</comment>
<feature type="transmembrane region" description="Helical" evidence="7">
    <location>
        <begin position="278"/>
        <end position="301"/>
    </location>
</feature>
<evidence type="ECO:0000256" key="2">
    <source>
        <dbReference type="ARBA" id="ARBA00006386"/>
    </source>
</evidence>
<dbReference type="PANTHER" id="PTHR42775">
    <property type="entry name" value="PERMEASE RV2963-RELATED"/>
    <property type="match status" value="1"/>
</dbReference>
<evidence type="ECO:0008006" key="10">
    <source>
        <dbReference type="Google" id="ProtNLM"/>
    </source>
</evidence>
<dbReference type="GO" id="GO:0005886">
    <property type="term" value="C:plasma membrane"/>
    <property type="evidence" value="ECO:0007669"/>
    <property type="project" value="UniProtKB-SubCell"/>
</dbReference>
<feature type="transmembrane region" description="Helical" evidence="7">
    <location>
        <begin position="12"/>
        <end position="33"/>
    </location>
</feature>
<comment type="subcellular location">
    <subcellularLocation>
        <location evidence="1">Cell membrane</location>
        <topology evidence="1">Multi-pass membrane protein</topology>
    </subcellularLocation>
</comment>
<gene>
    <name evidence="8" type="ORF">ADH67_01935</name>
</gene>
<keyword evidence="6 7" id="KW-0472">Membrane</keyword>
<feature type="transmembrane region" description="Helical" evidence="7">
    <location>
        <begin position="85"/>
        <end position="106"/>
    </location>
</feature>
<accession>A0A227KRD8</accession>
<dbReference type="AlphaFoldDB" id="A0A227KRD8"/>
<dbReference type="RefSeq" id="WP_066591135.1">
    <property type="nucleotide sequence ID" value="NZ_CAOTBB010000005.1"/>
</dbReference>
<dbReference type="PANTHER" id="PTHR42775:SF2">
    <property type="entry name" value="PERMEASE"/>
    <property type="match status" value="1"/>
</dbReference>
<feature type="transmembrane region" description="Helical" evidence="7">
    <location>
        <begin position="183"/>
        <end position="206"/>
    </location>
</feature>
<evidence type="ECO:0000256" key="5">
    <source>
        <dbReference type="ARBA" id="ARBA00022989"/>
    </source>
</evidence>
<evidence type="ECO:0000256" key="7">
    <source>
        <dbReference type="SAM" id="Phobius"/>
    </source>
</evidence>